<dbReference type="HAMAP" id="MF_01227">
    <property type="entry name" value="PyrG"/>
    <property type="match status" value="1"/>
</dbReference>
<dbReference type="InterPro" id="IPR027417">
    <property type="entry name" value="P-loop_NTPase"/>
</dbReference>
<dbReference type="AlphaFoldDB" id="A0A1G2R1I4"/>
<comment type="catalytic activity">
    <reaction evidence="11">
        <text>UTP + NH4(+) + ATP = CTP + ADP + phosphate + 2 H(+)</text>
        <dbReference type="Rhea" id="RHEA:16597"/>
        <dbReference type="ChEBI" id="CHEBI:15378"/>
        <dbReference type="ChEBI" id="CHEBI:28938"/>
        <dbReference type="ChEBI" id="CHEBI:30616"/>
        <dbReference type="ChEBI" id="CHEBI:37563"/>
        <dbReference type="ChEBI" id="CHEBI:43474"/>
        <dbReference type="ChEBI" id="CHEBI:46398"/>
        <dbReference type="ChEBI" id="CHEBI:456216"/>
    </reaction>
</comment>
<dbReference type="FunFam" id="3.40.50.300:FF:000009">
    <property type="entry name" value="CTP synthase"/>
    <property type="match status" value="1"/>
</dbReference>
<dbReference type="Pfam" id="PF06418">
    <property type="entry name" value="CTP_synth_N"/>
    <property type="match status" value="1"/>
</dbReference>
<dbReference type="Gene3D" id="3.40.50.300">
    <property type="entry name" value="P-loop containing nucleotide triphosphate hydrolases"/>
    <property type="match status" value="1"/>
</dbReference>
<keyword evidence="6 11" id="KW-0067">ATP-binding</keyword>
<feature type="binding site" evidence="11">
    <location>
        <position position="223"/>
    </location>
    <ligand>
        <name>CTP</name>
        <dbReference type="ChEBI" id="CHEBI:37563"/>
        <note>allosteric inhibitor</note>
    </ligand>
</feature>
<dbReference type="NCBIfam" id="TIGR00337">
    <property type="entry name" value="PyrG"/>
    <property type="match status" value="1"/>
</dbReference>
<feature type="active site" description="Nucleophile; for glutamine hydrolysis" evidence="11">
    <location>
        <position position="386"/>
    </location>
</feature>
<evidence type="ECO:0000256" key="2">
    <source>
        <dbReference type="ARBA" id="ARBA00007533"/>
    </source>
</evidence>
<evidence type="ECO:0000313" key="14">
    <source>
        <dbReference type="EMBL" id="OHA66458.1"/>
    </source>
</evidence>
<dbReference type="EMBL" id="MHTV01000033">
    <property type="protein sequence ID" value="OHA66458.1"/>
    <property type="molecule type" value="Genomic_DNA"/>
</dbReference>
<feature type="active site" evidence="11">
    <location>
        <position position="515"/>
    </location>
</feature>
<name>A0A1G2R1I4_9BACT</name>
<keyword evidence="9 11" id="KW-0665">Pyrimidine biosynthesis</keyword>
<comment type="miscellaneous">
    <text evidence="11">CTPSs have evolved a hybrid strategy for distinguishing between UTP and CTP. The overlapping regions of the product feedback inhibitory and substrate sites recognize a common feature in both compounds, the triphosphate moiety. To differentiate isosteric substrate and product pyrimidine rings, an additional pocket far from the expected kinase/ligase catalytic site, specifically recognizes the cytosine and ribose portions of the product inhibitor.</text>
</comment>
<reference evidence="14 15" key="1">
    <citation type="journal article" date="2016" name="Nat. Commun.">
        <title>Thousands of microbial genomes shed light on interconnected biogeochemical processes in an aquifer system.</title>
        <authorList>
            <person name="Anantharaman K."/>
            <person name="Brown C.T."/>
            <person name="Hug L.A."/>
            <person name="Sharon I."/>
            <person name="Castelle C.J."/>
            <person name="Probst A.J."/>
            <person name="Thomas B.C."/>
            <person name="Singh A."/>
            <person name="Wilkins M.J."/>
            <person name="Karaoz U."/>
            <person name="Brodie E.L."/>
            <person name="Williams K.H."/>
            <person name="Hubbard S.S."/>
            <person name="Banfield J.F."/>
        </authorList>
    </citation>
    <scope>NUCLEOTIDE SEQUENCE [LARGE SCALE GENOMIC DNA]</scope>
</reference>
<dbReference type="UniPathway" id="UPA00159">
    <property type="reaction ID" value="UER00277"/>
</dbReference>
<keyword evidence="4 11" id="KW-0479">Metal-binding</keyword>
<dbReference type="Proteomes" id="UP000178092">
    <property type="component" value="Unassembled WGS sequence"/>
</dbReference>
<dbReference type="GO" id="GO:0042802">
    <property type="term" value="F:identical protein binding"/>
    <property type="evidence" value="ECO:0007669"/>
    <property type="project" value="TreeGrafter"/>
</dbReference>
<feature type="region of interest" description="Amidoligase domain" evidence="11">
    <location>
        <begin position="1"/>
        <end position="266"/>
    </location>
</feature>
<comment type="subunit">
    <text evidence="11">Homotetramer.</text>
</comment>
<dbReference type="CDD" id="cd03113">
    <property type="entry name" value="CTPS_N"/>
    <property type="match status" value="1"/>
</dbReference>
<gene>
    <name evidence="11" type="primary">pyrG</name>
    <name evidence="14" type="ORF">A3C04_01400</name>
</gene>
<dbReference type="InterPro" id="IPR017926">
    <property type="entry name" value="GATASE"/>
</dbReference>
<comment type="pathway">
    <text evidence="1 11">Pyrimidine metabolism; CTP biosynthesis via de novo pathway; CTP from UDP: step 2/2.</text>
</comment>
<dbReference type="GO" id="GO:0046872">
    <property type="term" value="F:metal ion binding"/>
    <property type="evidence" value="ECO:0007669"/>
    <property type="project" value="UniProtKB-KW"/>
</dbReference>
<keyword evidence="5 11" id="KW-0547">Nucleotide-binding</keyword>
<feature type="domain" description="CTP synthase N-terminal" evidence="13">
    <location>
        <begin position="3"/>
        <end position="266"/>
    </location>
</feature>
<feature type="domain" description="Glutamine amidotransferase" evidence="12">
    <location>
        <begin position="306"/>
        <end position="534"/>
    </location>
</feature>
<feature type="binding site" evidence="11">
    <location>
        <begin position="187"/>
        <end position="192"/>
    </location>
    <ligand>
        <name>CTP</name>
        <dbReference type="ChEBI" id="CHEBI:37563"/>
        <note>allosteric inhibitor</note>
    </ligand>
</feature>
<dbReference type="InterPro" id="IPR004468">
    <property type="entry name" value="CTP_synthase"/>
</dbReference>
<evidence type="ECO:0000256" key="1">
    <source>
        <dbReference type="ARBA" id="ARBA00005171"/>
    </source>
</evidence>
<keyword evidence="8 11" id="KW-0315">Glutamine amidotransferase</keyword>
<evidence type="ECO:0000256" key="11">
    <source>
        <dbReference type="HAMAP-Rule" id="MF_01227"/>
    </source>
</evidence>
<proteinExistence type="inferred from homology"/>
<dbReference type="GO" id="GO:0004359">
    <property type="term" value="F:glutaminase activity"/>
    <property type="evidence" value="ECO:0007669"/>
    <property type="project" value="RHEA"/>
</dbReference>
<evidence type="ECO:0000256" key="10">
    <source>
        <dbReference type="ARBA" id="ARBA00047781"/>
    </source>
</evidence>
<comment type="catalytic activity">
    <reaction evidence="10 11">
        <text>UTP + L-glutamine + ATP + H2O = CTP + L-glutamate + ADP + phosphate + 2 H(+)</text>
        <dbReference type="Rhea" id="RHEA:26426"/>
        <dbReference type="ChEBI" id="CHEBI:15377"/>
        <dbReference type="ChEBI" id="CHEBI:15378"/>
        <dbReference type="ChEBI" id="CHEBI:29985"/>
        <dbReference type="ChEBI" id="CHEBI:30616"/>
        <dbReference type="ChEBI" id="CHEBI:37563"/>
        <dbReference type="ChEBI" id="CHEBI:43474"/>
        <dbReference type="ChEBI" id="CHEBI:46398"/>
        <dbReference type="ChEBI" id="CHEBI:58359"/>
        <dbReference type="ChEBI" id="CHEBI:456216"/>
        <dbReference type="EC" id="6.3.4.2"/>
    </reaction>
</comment>
<evidence type="ECO:0000256" key="7">
    <source>
        <dbReference type="ARBA" id="ARBA00022842"/>
    </source>
</evidence>
<dbReference type="GO" id="GO:0097268">
    <property type="term" value="C:cytoophidium"/>
    <property type="evidence" value="ECO:0007669"/>
    <property type="project" value="UniProtKB-ARBA"/>
</dbReference>
<evidence type="ECO:0000256" key="5">
    <source>
        <dbReference type="ARBA" id="ARBA00022741"/>
    </source>
</evidence>
<comment type="caution">
    <text evidence="14">The sequence shown here is derived from an EMBL/GenBank/DDBJ whole genome shotgun (WGS) entry which is preliminary data.</text>
</comment>
<comment type="catalytic activity">
    <reaction evidence="11">
        <text>L-glutamine + H2O = L-glutamate + NH4(+)</text>
        <dbReference type="Rhea" id="RHEA:15889"/>
        <dbReference type="ChEBI" id="CHEBI:15377"/>
        <dbReference type="ChEBI" id="CHEBI:28938"/>
        <dbReference type="ChEBI" id="CHEBI:29985"/>
        <dbReference type="ChEBI" id="CHEBI:58359"/>
    </reaction>
</comment>
<feature type="binding site" evidence="11">
    <location>
        <position position="141"/>
    </location>
    <ligand>
        <name>Mg(2+)</name>
        <dbReference type="ChEBI" id="CHEBI:18420"/>
    </ligand>
</feature>
<dbReference type="GO" id="GO:0005524">
    <property type="term" value="F:ATP binding"/>
    <property type="evidence" value="ECO:0007669"/>
    <property type="project" value="UniProtKB-KW"/>
</dbReference>
<dbReference type="InterPro" id="IPR029062">
    <property type="entry name" value="Class_I_gatase-like"/>
</dbReference>
<comment type="caution">
    <text evidence="11">Lacks conserved residue(s) required for the propagation of feature annotation.</text>
</comment>
<evidence type="ECO:0000313" key="15">
    <source>
        <dbReference type="Proteomes" id="UP000178092"/>
    </source>
</evidence>
<accession>A0A1G2R1I4</accession>
<comment type="activity regulation">
    <text evidence="11">Allosterically activated by GTP, when glutamine is the substrate; GTP has no effect on the reaction when ammonia is the substrate. The allosteric effector GTP functions by stabilizing the protein conformation that binds the tetrahedral intermediate(s) formed during glutamine hydrolysis. Inhibited by the product CTP, via allosteric rather than competitive inhibition.</text>
</comment>
<dbReference type="GO" id="GO:0044210">
    <property type="term" value="P:'de novo' CTP biosynthetic process"/>
    <property type="evidence" value="ECO:0007669"/>
    <property type="project" value="UniProtKB-UniRule"/>
</dbReference>
<evidence type="ECO:0000256" key="3">
    <source>
        <dbReference type="ARBA" id="ARBA00022598"/>
    </source>
</evidence>
<dbReference type="Gene3D" id="3.40.50.880">
    <property type="match status" value="1"/>
</dbReference>
<evidence type="ECO:0000256" key="4">
    <source>
        <dbReference type="ARBA" id="ARBA00022723"/>
    </source>
</evidence>
<keyword evidence="3 11" id="KW-0436">Ligase</keyword>
<evidence type="ECO:0000259" key="12">
    <source>
        <dbReference type="Pfam" id="PF00117"/>
    </source>
</evidence>
<feature type="binding site" evidence="11">
    <location>
        <position position="470"/>
    </location>
    <ligand>
        <name>L-glutamine</name>
        <dbReference type="ChEBI" id="CHEBI:58359"/>
    </ligand>
</feature>
<feature type="binding site" evidence="11">
    <location>
        <begin position="14"/>
        <end position="19"/>
    </location>
    <ligand>
        <name>ATP</name>
        <dbReference type="ChEBI" id="CHEBI:30616"/>
    </ligand>
</feature>
<evidence type="ECO:0000256" key="8">
    <source>
        <dbReference type="ARBA" id="ARBA00022962"/>
    </source>
</evidence>
<dbReference type="InterPro" id="IPR017456">
    <property type="entry name" value="CTP_synthase_N"/>
</dbReference>
<comment type="similarity">
    <text evidence="2 11">Belongs to the CTP synthase family.</text>
</comment>
<dbReference type="FunFam" id="3.40.50.880:FF:000002">
    <property type="entry name" value="CTP synthase"/>
    <property type="match status" value="1"/>
</dbReference>
<dbReference type="EC" id="6.3.4.2" evidence="11"/>
<feature type="binding site" evidence="11">
    <location>
        <position position="223"/>
    </location>
    <ligand>
        <name>UTP</name>
        <dbReference type="ChEBI" id="CHEBI:46398"/>
    </ligand>
</feature>
<comment type="function">
    <text evidence="11">Catalyzes the ATP-dependent amination of UTP to CTP with either L-glutamine or ammonia as the source of nitrogen. Regulates intracellular CTP levels through interactions with the four ribonucleotide triphosphates.</text>
</comment>
<sequence length="542" mass="61193">MTRFIFVAGGVISGVGKGVATASIAKILQSKGFRVSAVKIDPYVNVDAGTLNPLEHGEVFVTNDGTECDQDIGNYERFLDRDFSSVNYITTGRIYQAVIQRERNLEYNGKTVEVVLHIPLEVISRIKKAAEHDKADFVLVEVGGTVGDYQNVLFLEAGRMMKREMPDQVMFVLVTYLPVPGKLGEMKTKPTQHAVRWLNSAGIQPDIIIARSEFVVDEPRKQKISDFCNVDASDVISAPDVDAIYEIPLNFEQDELGKRILEKFKMKEDSRDLKEWRKLVEIIKSPKEKVRIGIVGKYFEIGDFTLMDSYLSVIEAVKHASWAYQRDPEITWLSAEKYESEDKSLEELREFDGIIVPGGFGSRGTEGKINAIRFCREQKIPYFGLCLGLQLAVIEFSRNVCGLKDATSREFAKHTNAAVIDIMPDQKTLLEEKKYGASMRLGAYACKLTPGTIAASAYGANEISERHRHRYEVNNEYRTLLEEKGFMVSGLNPERNLVEIMELSGHPFFLGTQFHPELKSRPLHPHALFMKFIAASMKKRQL</sequence>
<dbReference type="SUPFAM" id="SSF52317">
    <property type="entry name" value="Class I glutamine amidotransferase-like"/>
    <property type="match status" value="1"/>
</dbReference>
<dbReference type="InterPro" id="IPR033828">
    <property type="entry name" value="GATase1_CTP_Synthase"/>
</dbReference>
<dbReference type="PANTHER" id="PTHR11550">
    <property type="entry name" value="CTP SYNTHASE"/>
    <property type="match status" value="1"/>
</dbReference>
<dbReference type="SUPFAM" id="SSF52540">
    <property type="entry name" value="P-loop containing nucleoside triphosphate hydrolases"/>
    <property type="match status" value="1"/>
</dbReference>
<dbReference type="GO" id="GO:0019856">
    <property type="term" value="P:pyrimidine nucleobase biosynthetic process"/>
    <property type="evidence" value="ECO:0007669"/>
    <property type="project" value="TreeGrafter"/>
</dbReference>
<feature type="binding site" evidence="11">
    <location>
        <position position="13"/>
    </location>
    <ligand>
        <name>CTP</name>
        <dbReference type="ChEBI" id="CHEBI:37563"/>
        <note>allosteric inhibitor</note>
    </ligand>
</feature>
<dbReference type="PROSITE" id="PS51273">
    <property type="entry name" value="GATASE_TYPE_1"/>
    <property type="match status" value="1"/>
</dbReference>
<evidence type="ECO:0000259" key="13">
    <source>
        <dbReference type="Pfam" id="PF06418"/>
    </source>
</evidence>
<feature type="active site" evidence="11">
    <location>
        <position position="517"/>
    </location>
</feature>
<organism evidence="14 15">
    <name type="scientific">Candidatus Wildermuthbacteria bacterium RIFCSPHIGHO2_02_FULL_45_25</name>
    <dbReference type="NCBI Taxonomy" id="1802450"/>
    <lineage>
        <taxon>Bacteria</taxon>
        <taxon>Candidatus Wildermuthiibacteriota</taxon>
    </lineage>
</organism>
<feature type="binding site" evidence="11">
    <location>
        <begin position="187"/>
        <end position="192"/>
    </location>
    <ligand>
        <name>UTP</name>
        <dbReference type="ChEBI" id="CHEBI:46398"/>
    </ligand>
</feature>
<dbReference type="GO" id="GO:0003883">
    <property type="term" value="F:CTP synthase activity"/>
    <property type="evidence" value="ECO:0007669"/>
    <property type="project" value="UniProtKB-UniRule"/>
</dbReference>
<feature type="binding site" evidence="11">
    <location>
        <position position="410"/>
    </location>
    <ligand>
        <name>L-glutamine</name>
        <dbReference type="ChEBI" id="CHEBI:58359"/>
    </ligand>
</feature>
<evidence type="ECO:0000256" key="9">
    <source>
        <dbReference type="ARBA" id="ARBA00022975"/>
    </source>
</evidence>
<feature type="binding site" evidence="11">
    <location>
        <begin position="387"/>
        <end position="390"/>
    </location>
    <ligand>
        <name>L-glutamine</name>
        <dbReference type="ChEBI" id="CHEBI:58359"/>
    </ligand>
</feature>
<dbReference type="Pfam" id="PF00117">
    <property type="entry name" value="GATase"/>
    <property type="match status" value="1"/>
</dbReference>
<feature type="binding site" evidence="11">
    <location>
        <position position="13"/>
    </location>
    <ligand>
        <name>UTP</name>
        <dbReference type="ChEBI" id="CHEBI:46398"/>
    </ligand>
</feature>
<evidence type="ECO:0000256" key="6">
    <source>
        <dbReference type="ARBA" id="ARBA00022840"/>
    </source>
</evidence>
<feature type="binding site" evidence="11">
    <location>
        <position position="71"/>
    </location>
    <ligand>
        <name>ATP</name>
        <dbReference type="ChEBI" id="CHEBI:30616"/>
    </ligand>
</feature>
<protein>
    <recommendedName>
        <fullName evidence="11">CTP synthase</fullName>
        <ecNumber evidence="11">6.3.4.2</ecNumber>
    </recommendedName>
    <alternativeName>
        <fullName evidence="11">Cytidine 5'-triphosphate synthase</fullName>
    </alternativeName>
    <alternativeName>
        <fullName evidence="11">Cytidine triphosphate synthetase</fullName>
        <shortName evidence="11">CTP synthetase</shortName>
        <shortName evidence="11">CTPS</shortName>
    </alternativeName>
    <alternativeName>
        <fullName evidence="11">UTP--ammonia ligase</fullName>
    </alternativeName>
</protein>
<keyword evidence="7 11" id="KW-0460">Magnesium</keyword>
<dbReference type="PANTHER" id="PTHR11550:SF0">
    <property type="entry name" value="CTP SYNTHASE-RELATED"/>
    <property type="match status" value="1"/>
</dbReference>
<feature type="binding site" evidence="11">
    <location>
        <position position="71"/>
    </location>
    <ligand>
        <name>Mg(2+)</name>
        <dbReference type="ChEBI" id="CHEBI:18420"/>
    </ligand>
</feature>
<feature type="binding site" evidence="11">
    <location>
        <position position="359"/>
    </location>
    <ligand>
        <name>L-glutamine</name>
        <dbReference type="ChEBI" id="CHEBI:58359"/>
    </ligand>
</feature>
<dbReference type="CDD" id="cd01746">
    <property type="entry name" value="GATase1_CTP_Synthase"/>
    <property type="match status" value="1"/>
</dbReference>
<dbReference type="NCBIfam" id="NF003792">
    <property type="entry name" value="PRK05380.1"/>
    <property type="match status" value="1"/>
</dbReference>
<feature type="binding site" evidence="11">
    <location>
        <position position="241"/>
    </location>
    <ligand>
        <name>ATP</name>
        <dbReference type="ChEBI" id="CHEBI:30616"/>
    </ligand>
</feature>